<dbReference type="Proteomes" id="UP000199569">
    <property type="component" value="Unassembled WGS sequence"/>
</dbReference>
<dbReference type="OrthoDB" id="8020284at2"/>
<gene>
    <name evidence="1" type="ORF">SAMN02927923_02373</name>
</gene>
<reference evidence="1 2" key="1">
    <citation type="submission" date="2016-10" db="EMBL/GenBank/DDBJ databases">
        <authorList>
            <person name="de Groot N.N."/>
        </authorList>
    </citation>
    <scope>NUCLEOTIDE SEQUENCE [LARGE SCALE GENOMIC DNA]</scope>
    <source>
        <strain evidence="1 2">CGMCC 1.7666</strain>
    </source>
</reference>
<dbReference type="EMBL" id="FMVJ01000006">
    <property type="protein sequence ID" value="SCY80743.1"/>
    <property type="molecule type" value="Genomic_DNA"/>
</dbReference>
<protein>
    <submittedName>
        <fullName evidence="1">Uncharacterized protein</fullName>
    </submittedName>
</protein>
<proteinExistence type="predicted"/>
<dbReference type="RefSeq" id="WP_139165485.1">
    <property type="nucleotide sequence ID" value="NZ_FMVJ01000006.1"/>
</dbReference>
<evidence type="ECO:0000313" key="1">
    <source>
        <dbReference type="EMBL" id="SCY80743.1"/>
    </source>
</evidence>
<sequence length="90" mass="10244">MSNASKLLIAYERLMAAEEEKHRLLPERLVTMVADKSWIKAVSQHSEARQSFVEAAIDFCRTEKHKGLRIPRKAPRKQALGQANQEISLS</sequence>
<accession>A0A1G5IXD5</accession>
<name>A0A1G5IXD5_9HYPH</name>
<keyword evidence="2" id="KW-1185">Reference proteome</keyword>
<organism evidence="1 2">
    <name type="scientific">Microvirga guangxiensis</name>
    <dbReference type="NCBI Taxonomy" id="549386"/>
    <lineage>
        <taxon>Bacteria</taxon>
        <taxon>Pseudomonadati</taxon>
        <taxon>Pseudomonadota</taxon>
        <taxon>Alphaproteobacteria</taxon>
        <taxon>Hyphomicrobiales</taxon>
        <taxon>Methylobacteriaceae</taxon>
        <taxon>Microvirga</taxon>
    </lineage>
</organism>
<dbReference type="AlphaFoldDB" id="A0A1G5IXD5"/>
<evidence type="ECO:0000313" key="2">
    <source>
        <dbReference type="Proteomes" id="UP000199569"/>
    </source>
</evidence>